<dbReference type="GO" id="GO:0016020">
    <property type="term" value="C:membrane"/>
    <property type="evidence" value="ECO:0007669"/>
    <property type="project" value="TreeGrafter"/>
</dbReference>
<keyword evidence="2" id="KW-0442">Lipid degradation</keyword>
<keyword evidence="3" id="KW-0443">Lipid metabolism</keyword>
<keyword evidence="7" id="KW-1185">Reference proteome</keyword>
<evidence type="ECO:0000256" key="2">
    <source>
        <dbReference type="ARBA" id="ARBA00022963"/>
    </source>
</evidence>
<comment type="caution">
    <text evidence="6">The sequence shown here is derived from an EMBL/GenBank/DDBJ whole genome shotgun (WGS) entry which is preliminary data.</text>
</comment>
<proteinExistence type="predicted"/>
<feature type="short sequence motif" description="GXSXG" evidence="4">
    <location>
        <begin position="68"/>
        <end position="72"/>
    </location>
</feature>
<evidence type="ECO:0000259" key="5">
    <source>
        <dbReference type="PROSITE" id="PS51635"/>
    </source>
</evidence>
<dbReference type="GO" id="GO:0019369">
    <property type="term" value="P:arachidonate metabolic process"/>
    <property type="evidence" value="ECO:0007669"/>
    <property type="project" value="TreeGrafter"/>
</dbReference>
<dbReference type="AlphaFoldDB" id="A0A4Y8D9I1"/>
<dbReference type="PROSITE" id="PS51635">
    <property type="entry name" value="PNPLA"/>
    <property type="match status" value="1"/>
</dbReference>
<dbReference type="OrthoDB" id="626167at2759"/>
<keyword evidence="1" id="KW-0378">Hydrolase</keyword>
<evidence type="ECO:0000256" key="1">
    <source>
        <dbReference type="ARBA" id="ARBA00022801"/>
    </source>
</evidence>
<dbReference type="GO" id="GO:0046486">
    <property type="term" value="P:glycerolipid metabolic process"/>
    <property type="evidence" value="ECO:0007669"/>
    <property type="project" value="UniProtKB-ARBA"/>
</dbReference>
<sequence length="116" mass="12540">MSSFQLSTSVSRHDATTAPPLRLLSLDGGDIRGLSELITLDESMSRLKYALKYPVDLLPADCFDMICGTSTGGLIALLLGRLQLSTAEAIRCYASLGKEIFKNKRPTGLHSCAFES</sequence>
<comment type="caution">
    <text evidence="4">Lacks conserved residue(s) required for the propagation of feature annotation.</text>
</comment>
<dbReference type="EMBL" id="PHWZ01000064">
    <property type="protein sequence ID" value="TEY75197.1"/>
    <property type="molecule type" value="Genomic_DNA"/>
</dbReference>
<dbReference type="Gene3D" id="3.40.1090.10">
    <property type="entry name" value="Cytosolic phospholipase A2 catalytic domain"/>
    <property type="match status" value="1"/>
</dbReference>
<reference evidence="6 7" key="1">
    <citation type="submission" date="2017-11" db="EMBL/GenBank/DDBJ databases">
        <title>Comparative genomics of Botrytis spp.</title>
        <authorList>
            <person name="Valero-Jimenez C.A."/>
            <person name="Tapia P."/>
            <person name="Veloso J."/>
            <person name="Silva-Moreno E."/>
            <person name="Staats M."/>
            <person name="Valdes J.H."/>
            <person name="Van Kan J.A.L."/>
        </authorList>
    </citation>
    <scope>NUCLEOTIDE SEQUENCE [LARGE SCALE GENOMIC DNA]</scope>
    <source>
        <strain evidence="6 7">MUCL2830</strain>
    </source>
</reference>
<feature type="domain" description="PNPLA" evidence="5">
    <location>
        <begin position="24"/>
        <end position="116"/>
    </location>
</feature>
<dbReference type="PANTHER" id="PTHR24185:SF1">
    <property type="entry name" value="CALCIUM-INDEPENDENT PHOSPHOLIPASE A2-GAMMA"/>
    <property type="match status" value="1"/>
</dbReference>
<dbReference type="PANTHER" id="PTHR24185">
    <property type="entry name" value="CALCIUM-INDEPENDENT PHOSPHOLIPASE A2-GAMMA"/>
    <property type="match status" value="1"/>
</dbReference>
<dbReference type="SUPFAM" id="SSF52151">
    <property type="entry name" value="FabD/lysophospholipase-like"/>
    <property type="match status" value="1"/>
</dbReference>
<organism evidence="6 7">
    <name type="scientific">Botryotinia calthae</name>
    <dbReference type="NCBI Taxonomy" id="38488"/>
    <lineage>
        <taxon>Eukaryota</taxon>
        <taxon>Fungi</taxon>
        <taxon>Dikarya</taxon>
        <taxon>Ascomycota</taxon>
        <taxon>Pezizomycotina</taxon>
        <taxon>Leotiomycetes</taxon>
        <taxon>Helotiales</taxon>
        <taxon>Sclerotiniaceae</taxon>
        <taxon>Botryotinia</taxon>
    </lineage>
</organism>
<dbReference type="STRING" id="38488.A0A4Y8D9I1"/>
<dbReference type="Proteomes" id="UP000297299">
    <property type="component" value="Unassembled WGS sequence"/>
</dbReference>
<evidence type="ECO:0000256" key="4">
    <source>
        <dbReference type="PROSITE-ProRule" id="PRU01161"/>
    </source>
</evidence>
<protein>
    <recommendedName>
        <fullName evidence="5">PNPLA domain-containing protein</fullName>
    </recommendedName>
</protein>
<dbReference type="InterPro" id="IPR016035">
    <property type="entry name" value="Acyl_Trfase/lysoPLipase"/>
</dbReference>
<dbReference type="GO" id="GO:0016042">
    <property type="term" value="P:lipid catabolic process"/>
    <property type="evidence" value="ECO:0007669"/>
    <property type="project" value="UniProtKB-KW"/>
</dbReference>
<evidence type="ECO:0000313" key="7">
    <source>
        <dbReference type="Proteomes" id="UP000297299"/>
    </source>
</evidence>
<gene>
    <name evidence="6" type="ORF">BOTCAL_0064g00300</name>
</gene>
<evidence type="ECO:0000256" key="3">
    <source>
        <dbReference type="ARBA" id="ARBA00023098"/>
    </source>
</evidence>
<dbReference type="InterPro" id="IPR002641">
    <property type="entry name" value="PNPLA_dom"/>
</dbReference>
<accession>A0A4Y8D9I1</accession>
<dbReference type="GO" id="GO:0047499">
    <property type="term" value="F:calcium-independent phospholipase A2 activity"/>
    <property type="evidence" value="ECO:0007669"/>
    <property type="project" value="TreeGrafter"/>
</dbReference>
<evidence type="ECO:0000313" key="6">
    <source>
        <dbReference type="EMBL" id="TEY75197.1"/>
    </source>
</evidence>
<dbReference type="Pfam" id="PF01734">
    <property type="entry name" value="Patatin"/>
    <property type="match status" value="1"/>
</dbReference>
<name>A0A4Y8D9I1_9HELO</name>